<dbReference type="InterPro" id="IPR006578">
    <property type="entry name" value="MADF-dom"/>
</dbReference>
<dbReference type="Pfam" id="PF10545">
    <property type="entry name" value="MADF_DNA_bdg"/>
    <property type="match status" value="1"/>
</dbReference>
<accession>A0AAN7Q7W6</accession>
<evidence type="ECO:0000259" key="2">
    <source>
        <dbReference type="Pfam" id="PF10545"/>
    </source>
</evidence>
<evidence type="ECO:0000256" key="1">
    <source>
        <dbReference type="SAM" id="MobiDB-lite"/>
    </source>
</evidence>
<proteinExistence type="predicted"/>
<sequence>MFRDEELTQAYEDICERLVLHEVIEKEDEETLKRFLKKVCEIKSNNNDNLFISSQSDFIPNLVNCKNFVEEIQQSASDLKSHEELNAYLVQPEAHSSNQIYSTDSQNFCNKEIDYVNDFNTQLFNDYITYIKNMDKNVFVYPVDSGDSCLDDSDDDPDFVEELESFSADSDTGSDYITDSDTENISSNNQTQRRKTKIQWTHVLPENSAKVKPVWLNKLEYCVSDYIHLYDKTDVGYKSLLQRENCWQSVATSLLTDVPTVKARFKALREKYRREVLLEDKLARSGSSRNLKNCE</sequence>
<feature type="compositionally biased region" description="Polar residues" evidence="1">
    <location>
        <begin position="169"/>
        <end position="191"/>
    </location>
</feature>
<feature type="region of interest" description="Disordered" evidence="1">
    <location>
        <begin position="169"/>
        <end position="192"/>
    </location>
</feature>
<keyword evidence="4" id="KW-1185">Reference proteome</keyword>
<organism evidence="3 4">
    <name type="scientific">Aquatica leii</name>
    <dbReference type="NCBI Taxonomy" id="1421715"/>
    <lineage>
        <taxon>Eukaryota</taxon>
        <taxon>Metazoa</taxon>
        <taxon>Ecdysozoa</taxon>
        <taxon>Arthropoda</taxon>
        <taxon>Hexapoda</taxon>
        <taxon>Insecta</taxon>
        <taxon>Pterygota</taxon>
        <taxon>Neoptera</taxon>
        <taxon>Endopterygota</taxon>
        <taxon>Coleoptera</taxon>
        <taxon>Polyphaga</taxon>
        <taxon>Elateriformia</taxon>
        <taxon>Elateroidea</taxon>
        <taxon>Lampyridae</taxon>
        <taxon>Luciolinae</taxon>
        <taxon>Aquatica</taxon>
    </lineage>
</organism>
<protein>
    <recommendedName>
        <fullName evidence="2">MADF domain-containing protein</fullName>
    </recommendedName>
</protein>
<comment type="caution">
    <text evidence="3">The sequence shown here is derived from an EMBL/GenBank/DDBJ whole genome shotgun (WGS) entry which is preliminary data.</text>
</comment>
<gene>
    <name evidence="3" type="ORF">RN001_005609</name>
</gene>
<name>A0AAN7Q7W6_9COLE</name>
<dbReference type="InterPro" id="IPR039353">
    <property type="entry name" value="TF_Adf1"/>
</dbReference>
<feature type="domain" description="MADF" evidence="2">
    <location>
        <begin position="224"/>
        <end position="280"/>
    </location>
</feature>
<evidence type="ECO:0000313" key="4">
    <source>
        <dbReference type="Proteomes" id="UP001353858"/>
    </source>
</evidence>
<evidence type="ECO:0000313" key="3">
    <source>
        <dbReference type="EMBL" id="KAK4882290.1"/>
    </source>
</evidence>
<dbReference type="PANTHER" id="PTHR12243:SF67">
    <property type="entry name" value="COREPRESSOR OF PANGOLIN, ISOFORM A-RELATED"/>
    <property type="match status" value="1"/>
</dbReference>
<dbReference type="EMBL" id="JARPUR010000002">
    <property type="protein sequence ID" value="KAK4882290.1"/>
    <property type="molecule type" value="Genomic_DNA"/>
</dbReference>
<dbReference type="Proteomes" id="UP001353858">
    <property type="component" value="Unassembled WGS sequence"/>
</dbReference>
<reference evidence="4" key="1">
    <citation type="submission" date="2023-01" db="EMBL/GenBank/DDBJ databases">
        <title>Key to firefly adult light organ development and bioluminescence: homeobox transcription factors regulate luciferase expression and transportation to peroxisome.</title>
        <authorList>
            <person name="Fu X."/>
        </authorList>
    </citation>
    <scope>NUCLEOTIDE SEQUENCE [LARGE SCALE GENOMIC DNA]</scope>
</reference>
<dbReference type="PANTHER" id="PTHR12243">
    <property type="entry name" value="MADF DOMAIN TRANSCRIPTION FACTOR"/>
    <property type="match status" value="1"/>
</dbReference>
<dbReference type="AlphaFoldDB" id="A0AAN7Q7W6"/>